<evidence type="ECO:0000256" key="1">
    <source>
        <dbReference type="ARBA" id="ARBA00022723"/>
    </source>
</evidence>
<dbReference type="PANTHER" id="PTHR43668">
    <property type="entry name" value="ALLANTOINASE"/>
    <property type="match status" value="1"/>
</dbReference>
<dbReference type="FunFam" id="3.20.20.140:FF:000036">
    <property type="entry name" value="Carbamoyl-phosphate synthase large chain"/>
    <property type="match status" value="1"/>
</dbReference>
<sequence length="212" mass="23627">MARVSARCDYALFVGASTTNCDTAAELAPQAAALKMYLNQTFTTLRLDDMTVWQRHLQNWPKKMPICAHAEREKTGAIILMASLLDRPIHICHIARKEEILIVKAAKEKGLKVTCEVCPHHLFLSTDDISSIGEGRAEVRPVLCSPQDQAELWKNMDIIDVFATDHAPHSVEEKDSEKPPPGFPGLETILPLLLNAVHEGRLTIDDLINKFP</sequence>
<dbReference type="Proteomes" id="UP000789524">
    <property type="component" value="Unassembled WGS sequence"/>
</dbReference>
<dbReference type="GO" id="GO:0006145">
    <property type="term" value="P:purine nucleobase catabolic process"/>
    <property type="evidence" value="ECO:0007669"/>
    <property type="project" value="TreeGrafter"/>
</dbReference>
<gene>
    <name evidence="3" type="ORF">DCHRY22_LOCUS15910</name>
</gene>
<proteinExistence type="predicted"/>
<evidence type="ECO:0000313" key="3">
    <source>
        <dbReference type="EMBL" id="CAG9585512.1"/>
    </source>
</evidence>
<dbReference type="PANTHER" id="PTHR43668:SF2">
    <property type="entry name" value="ALLANTOINASE"/>
    <property type="match status" value="1"/>
</dbReference>
<dbReference type="Gene3D" id="3.20.20.140">
    <property type="entry name" value="Metal-dependent hydrolases"/>
    <property type="match status" value="1"/>
</dbReference>
<dbReference type="InterPro" id="IPR032466">
    <property type="entry name" value="Metal_Hydrolase"/>
</dbReference>
<protein>
    <submittedName>
        <fullName evidence="3">(African queen) hypothetical protein</fullName>
    </submittedName>
</protein>
<keyword evidence="2" id="KW-0378">Hydrolase</keyword>
<dbReference type="GO" id="GO:0004038">
    <property type="term" value="F:allantoinase activity"/>
    <property type="evidence" value="ECO:0007669"/>
    <property type="project" value="TreeGrafter"/>
</dbReference>
<accession>A0A8J2RC24</accession>
<dbReference type="InterPro" id="IPR002195">
    <property type="entry name" value="Dihydroorotase_CS"/>
</dbReference>
<organism evidence="3 4">
    <name type="scientific">Danaus chrysippus</name>
    <name type="common">African queen</name>
    <dbReference type="NCBI Taxonomy" id="151541"/>
    <lineage>
        <taxon>Eukaryota</taxon>
        <taxon>Metazoa</taxon>
        <taxon>Ecdysozoa</taxon>
        <taxon>Arthropoda</taxon>
        <taxon>Hexapoda</taxon>
        <taxon>Insecta</taxon>
        <taxon>Pterygota</taxon>
        <taxon>Neoptera</taxon>
        <taxon>Endopterygota</taxon>
        <taxon>Lepidoptera</taxon>
        <taxon>Glossata</taxon>
        <taxon>Ditrysia</taxon>
        <taxon>Papilionoidea</taxon>
        <taxon>Nymphalidae</taxon>
        <taxon>Danainae</taxon>
        <taxon>Danaini</taxon>
        <taxon>Danaina</taxon>
        <taxon>Danaus</taxon>
        <taxon>Anosia</taxon>
    </lineage>
</organism>
<keyword evidence="4" id="KW-1185">Reference proteome</keyword>
<dbReference type="SUPFAM" id="SSF51556">
    <property type="entry name" value="Metallo-dependent hydrolases"/>
    <property type="match status" value="1"/>
</dbReference>
<dbReference type="AlphaFoldDB" id="A0A8J2RC24"/>
<dbReference type="PROSITE" id="PS00483">
    <property type="entry name" value="DIHYDROOROTASE_2"/>
    <property type="match status" value="1"/>
</dbReference>
<dbReference type="GO" id="GO:0005737">
    <property type="term" value="C:cytoplasm"/>
    <property type="evidence" value="ECO:0007669"/>
    <property type="project" value="TreeGrafter"/>
</dbReference>
<reference evidence="3" key="1">
    <citation type="submission" date="2021-09" db="EMBL/GenBank/DDBJ databases">
        <authorList>
            <person name="Martin H S."/>
        </authorList>
    </citation>
    <scope>NUCLEOTIDE SEQUENCE</scope>
</reference>
<name>A0A8J2RC24_9NEOP</name>
<dbReference type="InterPro" id="IPR050138">
    <property type="entry name" value="DHOase/Allantoinase_Hydrolase"/>
</dbReference>
<keyword evidence="1" id="KW-0479">Metal-binding</keyword>
<dbReference type="GO" id="GO:0046872">
    <property type="term" value="F:metal ion binding"/>
    <property type="evidence" value="ECO:0007669"/>
    <property type="project" value="UniProtKB-KW"/>
</dbReference>
<evidence type="ECO:0000313" key="4">
    <source>
        <dbReference type="Proteomes" id="UP000789524"/>
    </source>
</evidence>
<comment type="caution">
    <text evidence="3">The sequence shown here is derived from an EMBL/GenBank/DDBJ whole genome shotgun (WGS) entry which is preliminary data.</text>
</comment>
<dbReference type="OrthoDB" id="7431719at2759"/>
<dbReference type="EMBL" id="CAKASE010000083">
    <property type="protein sequence ID" value="CAG9585512.1"/>
    <property type="molecule type" value="Genomic_DNA"/>
</dbReference>
<evidence type="ECO:0000256" key="2">
    <source>
        <dbReference type="ARBA" id="ARBA00022801"/>
    </source>
</evidence>